<proteinExistence type="predicted"/>
<evidence type="ECO:0000256" key="4">
    <source>
        <dbReference type="ARBA" id="ARBA00023014"/>
    </source>
</evidence>
<evidence type="ECO:0000256" key="2">
    <source>
        <dbReference type="ARBA" id="ARBA00022723"/>
    </source>
</evidence>
<dbReference type="Gene3D" id="3.20.20.70">
    <property type="entry name" value="Aldolase class I"/>
    <property type="match status" value="1"/>
</dbReference>
<feature type="domain" description="Radical SAM core" evidence="5">
    <location>
        <begin position="59"/>
        <end position="187"/>
    </location>
</feature>
<dbReference type="Pfam" id="PF04055">
    <property type="entry name" value="Radical_SAM"/>
    <property type="match status" value="1"/>
</dbReference>
<name>A0ABV6Z1X9_UNCC1</name>
<gene>
    <name evidence="6" type="ORF">ACFL27_19040</name>
</gene>
<dbReference type="CDD" id="cd01335">
    <property type="entry name" value="Radical_SAM"/>
    <property type="match status" value="1"/>
</dbReference>
<evidence type="ECO:0000259" key="5">
    <source>
        <dbReference type="Pfam" id="PF04055"/>
    </source>
</evidence>
<protein>
    <submittedName>
        <fullName evidence="6">Radical SAM protein</fullName>
    </submittedName>
</protein>
<dbReference type="EMBL" id="JBHPBY010000294">
    <property type="protein sequence ID" value="MFC1852298.1"/>
    <property type="molecule type" value="Genomic_DNA"/>
</dbReference>
<dbReference type="InterPro" id="IPR007197">
    <property type="entry name" value="rSAM"/>
</dbReference>
<keyword evidence="1" id="KW-0949">S-adenosyl-L-methionine</keyword>
<evidence type="ECO:0000313" key="6">
    <source>
        <dbReference type="EMBL" id="MFC1852298.1"/>
    </source>
</evidence>
<dbReference type="SUPFAM" id="SSF102114">
    <property type="entry name" value="Radical SAM enzymes"/>
    <property type="match status" value="1"/>
</dbReference>
<dbReference type="InterPro" id="IPR058240">
    <property type="entry name" value="rSAM_sf"/>
</dbReference>
<dbReference type="Proteomes" id="UP001594351">
    <property type="component" value="Unassembled WGS sequence"/>
</dbReference>
<accession>A0ABV6Z1X9</accession>
<comment type="caution">
    <text evidence="6">The sequence shown here is derived from an EMBL/GenBank/DDBJ whole genome shotgun (WGS) entry which is preliminary data.</text>
</comment>
<dbReference type="InterPro" id="IPR013785">
    <property type="entry name" value="Aldolase_TIM"/>
</dbReference>
<evidence type="ECO:0000256" key="3">
    <source>
        <dbReference type="ARBA" id="ARBA00023004"/>
    </source>
</evidence>
<sequence>MKILPIQDVYQRKFERQKKIKKLQYHAAGHCVHLGKISPGCYSCFVADKYCKNIIAGLSCNCDCPYCASGAQTSSYNEKEKLENLLRFKVDSELLIKESSMPDYNPRKMSFSGGGDPLMYIDNMTRYMDLFHEIHKPLKNKPWYFLYTNGQFATKKNLERLNALGFDEIRFHLGATNFSEKVYRNMGNAVEYIKTVSVETPAWPFHREKLFQMLPRIQDIGVKHLNITEIEVNKNNFSRISEALPDGEICQCGELQLYDSGLVYDLMEEVIRKKYTYSVLDCNCFVKSIQRTPGKWIFHEAIDGLCVE</sequence>
<evidence type="ECO:0000313" key="7">
    <source>
        <dbReference type="Proteomes" id="UP001594351"/>
    </source>
</evidence>
<keyword evidence="2" id="KW-0479">Metal-binding</keyword>
<dbReference type="SFLD" id="SFLDS00029">
    <property type="entry name" value="Radical_SAM"/>
    <property type="match status" value="1"/>
</dbReference>
<keyword evidence="3" id="KW-0408">Iron</keyword>
<dbReference type="PANTHER" id="PTHR43288">
    <property type="entry name" value="BIOTIN SYNTHASE-RELATED PROTEIN, RADICAL SAM SUPERFAMILY"/>
    <property type="match status" value="1"/>
</dbReference>
<keyword evidence="7" id="KW-1185">Reference proteome</keyword>
<organism evidence="6 7">
    <name type="scientific">candidate division CSSED10-310 bacterium</name>
    <dbReference type="NCBI Taxonomy" id="2855610"/>
    <lineage>
        <taxon>Bacteria</taxon>
        <taxon>Bacteria division CSSED10-310</taxon>
    </lineage>
</organism>
<keyword evidence="4" id="KW-0411">Iron-sulfur</keyword>
<dbReference type="PANTHER" id="PTHR43288:SF1">
    <property type="entry name" value="GLYCYL-RADICAL ENZYME ACTIVATING ENZYME MJ0021-RELATED"/>
    <property type="match status" value="1"/>
</dbReference>
<reference evidence="6 7" key="1">
    <citation type="submission" date="2024-09" db="EMBL/GenBank/DDBJ databases">
        <title>Laminarin stimulates single cell rates of sulfate reduction while oxygen inhibits transcriptomic activity in coastal marine sediment.</title>
        <authorList>
            <person name="Lindsay M."/>
            <person name="Orcutt B."/>
            <person name="Emerson D."/>
            <person name="Stepanauskas R."/>
            <person name="D'Angelo T."/>
        </authorList>
    </citation>
    <scope>NUCLEOTIDE SEQUENCE [LARGE SCALE GENOMIC DNA]</scope>
    <source>
        <strain evidence="6">SAG AM-311-K15</strain>
    </source>
</reference>
<evidence type="ECO:0000256" key="1">
    <source>
        <dbReference type="ARBA" id="ARBA00022691"/>
    </source>
</evidence>